<evidence type="ECO:0000313" key="1">
    <source>
        <dbReference type="EMBL" id="USN15403.1"/>
    </source>
</evidence>
<evidence type="ECO:0000313" key="2">
    <source>
        <dbReference type="Proteomes" id="UP001056576"/>
    </source>
</evidence>
<name>A0A9E7MS52_9CAUD</name>
<dbReference type="EMBL" id="ON529857">
    <property type="protein sequence ID" value="USN15403.1"/>
    <property type="molecule type" value="Genomic_DNA"/>
</dbReference>
<sequence length="103" mass="11924">MALPGAPEERLARARQYGYMVDDSLDGYPIDHNMRFQAQTFSLDYGWVNIWSLNGEFRSDDASKLIPICEEFVKERQLRARIVELVPTIHQTFEVQEPAHAQV</sequence>
<keyword evidence="2" id="KW-1185">Reference proteome</keyword>
<proteinExistence type="predicted"/>
<protein>
    <submittedName>
        <fullName evidence="1">Uncharacterized protein</fullName>
    </submittedName>
</protein>
<reference evidence="1 2" key="1">
    <citation type="submission" date="2022-05" db="EMBL/GenBank/DDBJ databases">
        <authorList>
            <person name="Friedrich I."/>
            <person name="Poehlein A."/>
            <person name="Schneider D."/>
            <person name="Hertel R."/>
            <person name="Daniel R."/>
        </authorList>
    </citation>
    <scope>NUCLEOTIDE SEQUENCE [LARGE SCALE GENOMIC DNA]</scope>
</reference>
<dbReference type="Proteomes" id="UP001056576">
    <property type="component" value="Segment"/>
</dbReference>
<accession>A0A9E7MS52</accession>
<gene>
    <name evidence="1" type="ORF">KIKIMORA_02570</name>
</gene>
<organism evidence="1 2">
    <name type="scientific">Brevundimonas phage vB_BpoS-Kikimora</name>
    <dbReference type="NCBI Taxonomy" id="2948601"/>
    <lineage>
        <taxon>Viruses</taxon>
        <taxon>Duplodnaviria</taxon>
        <taxon>Heunggongvirae</taxon>
        <taxon>Uroviricota</taxon>
        <taxon>Caudoviricetes</taxon>
        <taxon>Jeanschmidtviridae</taxon>
        <taxon>Kikimoravirus</taxon>
        <taxon>Kikimoravirus kikimora</taxon>
    </lineage>
</organism>